<accession>H8FRY5</accession>
<evidence type="ECO:0000313" key="3">
    <source>
        <dbReference type="Proteomes" id="UP000004169"/>
    </source>
</evidence>
<evidence type="ECO:0008006" key="4">
    <source>
        <dbReference type="Google" id="ProtNLM"/>
    </source>
</evidence>
<keyword evidence="3" id="KW-1185">Reference proteome</keyword>
<name>H8FRY5_MAGML</name>
<comment type="caution">
    <text evidence="2">The sequence shown here is derived from an EMBL/GenBank/DDBJ whole genome shotgun (WGS) entry which is preliminary data.</text>
</comment>
<organism evidence="2 3">
    <name type="scientific">Magnetospirillum molischianum DSM 120</name>
    <dbReference type="NCBI Taxonomy" id="1150626"/>
    <lineage>
        <taxon>Bacteria</taxon>
        <taxon>Pseudomonadati</taxon>
        <taxon>Pseudomonadota</taxon>
        <taxon>Alphaproteobacteria</taxon>
        <taxon>Rhodospirillales</taxon>
        <taxon>Rhodospirillaceae</taxon>
        <taxon>Magnetospirillum</taxon>
    </lineage>
</organism>
<dbReference type="EMBL" id="CAHP01000018">
    <property type="protein sequence ID" value="CCG41123.1"/>
    <property type="molecule type" value="Genomic_DNA"/>
</dbReference>
<reference evidence="2 3" key="1">
    <citation type="journal article" date="2012" name="J. Bacteriol.">
        <title>Draft Genome Sequence of the Purple Photosynthetic Bacterium Phaeospirillum molischianum DSM120, a Particularly Versatile Bacterium.</title>
        <authorList>
            <person name="Duquesne K."/>
            <person name="Prima V."/>
            <person name="Ji B."/>
            <person name="Rouy Z."/>
            <person name="Medigue C."/>
            <person name="Talla E."/>
            <person name="Sturgis J.N."/>
        </authorList>
    </citation>
    <scope>NUCLEOTIDE SEQUENCE [LARGE SCALE GENOMIC DNA]</scope>
    <source>
        <strain evidence="3">DSM120</strain>
    </source>
</reference>
<dbReference type="AlphaFoldDB" id="H8FRY5"/>
<dbReference type="STRING" id="1150626.PHAMO_250003"/>
<gene>
    <name evidence="2" type="ORF">PHAMO_250003</name>
</gene>
<protein>
    <recommendedName>
        <fullName evidence="4">Transposase</fullName>
    </recommendedName>
</protein>
<feature type="region of interest" description="Disordered" evidence="1">
    <location>
        <begin position="1"/>
        <end position="23"/>
    </location>
</feature>
<evidence type="ECO:0000256" key="1">
    <source>
        <dbReference type="SAM" id="MobiDB-lite"/>
    </source>
</evidence>
<sequence length="74" mass="8486">MPTQGLPPHRHQIRPTRQKLHGGGLHCRNRQLLVMSPDPNVRRTPQMNNAAEGRVSHVVDFYERRDGWGARILA</sequence>
<dbReference type="Proteomes" id="UP000004169">
    <property type="component" value="Unassembled WGS sequence"/>
</dbReference>
<evidence type="ECO:0000313" key="2">
    <source>
        <dbReference type="EMBL" id="CCG41123.1"/>
    </source>
</evidence>
<proteinExistence type="predicted"/>
<feature type="compositionally biased region" description="Basic residues" evidence="1">
    <location>
        <begin position="8"/>
        <end position="20"/>
    </location>
</feature>